<dbReference type="PROSITE" id="PS00073">
    <property type="entry name" value="ACYL_COA_DH_2"/>
    <property type="match status" value="1"/>
</dbReference>
<organism evidence="14 15">
    <name type="scientific">Phyllobacterium salinisoli</name>
    <dbReference type="NCBI Taxonomy" id="1899321"/>
    <lineage>
        <taxon>Bacteria</taxon>
        <taxon>Pseudomonadati</taxon>
        <taxon>Pseudomonadota</taxon>
        <taxon>Alphaproteobacteria</taxon>
        <taxon>Hyphomicrobiales</taxon>
        <taxon>Phyllobacteriaceae</taxon>
        <taxon>Phyllobacterium</taxon>
    </lineage>
</organism>
<dbReference type="InterPro" id="IPR013786">
    <property type="entry name" value="AcylCoA_DH/ox_N"/>
</dbReference>
<dbReference type="SUPFAM" id="SSF47203">
    <property type="entry name" value="Acyl-CoA dehydrogenase C-terminal domain-like"/>
    <property type="match status" value="1"/>
</dbReference>
<evidence type="ECO:0000256" key="7">
    <source>
        <dbReference type="ARBA" id="ARBA00037085"/>
    </source>
</evidence>
<evidence type="ECO:0000256" key="6">
    <source>
        <dbReference type="ARBA" id="ARBA00023002"/>
    </source>
</evidence>
<comment type="cofactor">
    <cofactor evidence="1 10">
        <name>FAD</name>
        <dbReference type="ChEBI" id="CHEBI:57692"/>
    </cofactor>
</comment>
<evidence type="ECO:0000256" key="2">
    <source>
        <dbReference type="ARBA" id="ARBA00005102"/>
    </source>
</evidence>
<dbReference type="InterPro" id="IPR006091">
    <property type="entry name" value="Acyl-CoA_Oxase/DH_mid-dom"/>
</dbReference>
<dbReference type="AlphaFoldDB" id="A0A368K5N0"/>
<dbReference type="InterPro" id="IPR006089">
    <property type="entry name" value="Acyl-CoA_DH_CS"/>
</dbReference>
<dbReference type="FunFam" id="1.20.140.10:FF:000001">
    <property type="entry name" value="Acyl-CoA dehydrogenase"/>
    <property type="match status" value="1"/>
</dbReference>
<dbReference type="InterPro" id="IPR009075">
    <property type="entry name" value="AcylCo_DH/oxidase_C"/>
</dbReference>
<dbReference type="InterPro" id="IPR046373">
    <property type="entry name" value="Acyl-CoA_Oxase/DH_mid-dom_sf"/>
</dbReference>
<comment type="similarity">
    <text evidence="3 10">Belongs to the acyl-CoA dehydrogenase family.</text>
</comment>
<evidence type="ECO:0000259" key="12">
    <source>
        <dbReference type="Pfam" id="PF02770"/>
    </source>
</evidence>
<dbReference type="OrthoDB" id="9775090at2"/>
<gene>
    <name evidence="14" type="ORF">DUT91_04225</name>
</gene>
<keyword evidence="5 10" id="KW-0274">FAD</keyword>
<evidence type="ECO:0000259" key="11">
    <source>
        <dbReference type="Pfam" id="PF00441"/>
    </source>
</evidence>
<dbReference type="InterPro" id="IPR050741">
    <property type="entry name" value="Acyl-CoA_dehydrogenase"/>
</dbReference>
<dbReference type="PROSITE" id="PS00072">
    <property type="entry name" value="ACYL_COA_DH_1"/>
    <property type="match status" value="1"/>
</dbReference>
<feature type="domain" description="Acyl-CoA dehydrogenase/oxidase C-terminal" evidence="11">
    <location>
        <begin position="242"/>
        <end position="391"/>
    </location>
</feature>
<feature type="domain" description="Acyl-CoA dehydrogenase/oxidase N-terminal" evidence="13">
    <location>
        <begin position="18"/>
        <end position="129"/>
    </location>
</feature>
<name>A0A368K5N0_9HYPH</name>
<dbReference type="Gene3D" id="1.20.140.10">
    <property type="entry name" value="Butyryl-CoA Dehydrogenase, subunit A, domain 3"/>
    <property type="match status" value="1"/>
</dbReference>
<dbReference type="InterPro" id="IPR036250">
    <property type="entry name" value="AcylCo_DH-like_C"/>
</dbReference>
<evidence type="ECO:0000256" key="10">
    <source>
        <dbReference type="RuleBase" id="RU362125"/>
    </source>
</evidence>
<evidence type="ECO:0000256" key="1">
    <source>
        <dbReference type="ARBA" id="ARBA00001974"/>
    </source>
</evidence>
<evidence type="ECO:0000313" key="15">
    <source>
        <dbReference type="Proteomes" id="UP000253420"/>
    </source>
</evidence>
<keyword evidence="4 10" id="KW-0285">Flavoprotein</keyword>
<dbReference type="Gene3D" id="2.40.110.10">
    <property type="entry name" value="Butyryl-CoA Dehydrogenase, subunit A, domain 2"/>
    <property type="match status" value="1"/>
</dbReference>
<protein>
    <recommendedName>
        <fullName evidence="8">Acyl-[acyl-carrier-protein] dehydrogenase MbtN</fullName>
    </recommendedName>
    <alternativeName>
        <fullName evidence="9">Mycobactin synthase protein N</fullName>
    </alternativeName>
</protein>
<feature type="domain" description="Acyl-CoA oxidase/dehydrogenase middle" evidence="12">
    <location>
        <begin position="133"/>
        <end position="229"/>
    </location>
</feature>
<dbReference type="Pfam" id="PF02771">
    <property type="entry name" value="Acyl-CoA_dh_N"/>
    <property type="match status" value="1"/>
</dbReference>
<dbReference type="Gene3D" id="1.10.540.10">
    <property type="entry name" value="Acyl-CoA dehydrogenase/oxidase, N-terminal domain"/>
    <property type="match status" value="1"/>
</dbReference>
<dbReference type="PANTHER" id="PTHR48083">
    <property type="entry name" value="MEDIUM-CHAIN SPECIFIC ACYL-COA DEHYDROGENASE, MITOCHONDRIAL-RELATED"/>
    <property type="match status" value="1"/>
</dbReference>
<keyword evidence="6 10" id="KW-0560">Oxidoreductase</keyword>
<proteinExistence type="inferred from homology"/>
<dbReference type="FunFam" id="1.10.540.10:FF:000026">
    <property type="entry name" value="Acyl-CoA dehydrogenase medium chain"/>
    <property type="match status" value="1"/>
</dbReference>
<comment type="pathway">
    <text evidence="2">Siderophore biosynthesis; mycobactin biosynthesis.</text>
</comment>
<comment type="caution">
    <text evidence="14">The sequence shown here is derived from an EMBL/GenBank/DDBJ whole genome shotgun (WGS) entry which is preliminary data.</text>
</comment>
<dbReference type="GO" id="GO:0003995">
    <property type="term" value="F:acyl-CoA dehydrogenase activity"/>
    <property type="evidence" value="ECO:0007669"/>
    <property type="project" value="InterPro"/>
</dbReference>
<dbReference type="SUPFAM" id="SSF56645">
    <property type="entry name" value="Acyl-CoA dehydrogenase NM domain-like"/>
    <property type="match status" value="1"/>
</dbReference>
<dbReference type="GO" id="GO:0005737">
    <property type="term" value="C:cytoplasm"/>
    <property type="evidence" value="ECO:0007669"/>
    <property type="project" value="TreeGrafter"/>
</dbReference>
<evidence type="ECO:0000313" key="14">
    <source>
        <dbReference type="EMBL" id="RCS24696.1"/>
    </source>
</evidence>
<dbReference type="PANTHER" id="PTHR48083:SF20">
    <property type="entry name" value="LONG-CHAIN SPECIFIC ACYL-COA DEHYDROGENASE, MITOCHONDRIAL"/>
    <property type="match status" value="1"/>
</dbReference>
<evidence type="ECO:0000259" key="13">
    <source>
        <dbReference type="Pfam" id="PF02771"/>
    </source>
</evidence>
<evidence type="ECO:0000256" key="5">
    <source>
        <dbReference type="ARBA" id="ARBA00022827"/>
    </source>
</evidence>
<dbReference type="GO" id="GO:0050660">
    <property type="term" value="F:flavin adenine dinucleotide binding"/>
    <property type="evidence" value="ECO:0007669"/>
    <property type="project" value="InterPro"/>
</dbReference>
<dbReference type="FunFam" id="2.40.110.10:FF:000002">
    <property type="entry name" value="Acyl-CoA dehydrogenase fadE12"/>
    <property type="match status" value="1"/>
</dbReference>
<dbReference type="Pfam" id="PF00441">
    <property type="entry name" value="Acyl-CoA_dh_1"/>
    <property type="match status" value="1"/>
</dbReference>
<evidence type="ECO:0000256" key="4">
    <source>
        <dbReference type="ARBA" id="ARBA00022630"/>
    </source>
</evidence>
<dbReference type="EMBL" id="QOZG01000002">
    <property type="protein sequence ID" value="RCS24696.1"/>
    <property type="molecule type" value="Genomic_DNA"/>
</dbReference>
<dbReference type="InterPro" id="IPR009100">
    <property type="entry name" value="AcylCoA_DH/oxidase_NM_dom_sf"/>
</dbReference>
<dbReference type="InterPro" id="IPR037069">
    <property type="entry name" value="AcylCoA_DH/ox_N_sf"/>
</dbReference>
<dbReference type="GO" id="GO:0033539">
    <property type="term" value="P:fatty acid beta-oxidation using acyl-CoA dehydrogenase"/>
    <property type="evidence" value="ECO:0007669"/>
    <property type="project" value="TreeGrafter"/>
</dbReference>
<evidence type="ECO:0000256" key="8">
    <source>
        <dbReference type="ARBA" id="ARBA00040394"/>
    </source>
</evidence>
<accession>A0A368K5N0</accession>
<dbReference type="RefSeq" id="WP_114439143.1">
    <property type="nucleotide sequence ID" value="NZ_QOZG01000002.1"/>
</dbReference>
<sequence length="391" mass="43110">MATRAEDVLGVPKPVWKTDDVVMLQDMAAKFLEAEVLPHYERFEKQQIFDRAVWRKAGENGLLCASMPEEYGGAGGTYAHESAILEAISHVGVDGFGIALHNSIVAPYILHYGSEEQKRRWLPKMATGELIGAIAMTEPGAGSDLQGVKTSAKKDGNHYVINGSKTFITNGQLANLIIVVTKTNPAQGAKGTSLMVVETDEVDGFERGRNLDKIGLKSNDTSELFFKDVRVPTSNLLGTEEGQGFVQLMQQLPQERLQIGGTAIAMAERALALTIDYVRERKAFGKPVIDFQNTQFKLAEMKTEATIGRVFYDHCVERHVTGGGLDPATASMAKYWLSDLQGKIVDECLQLHGGYGYMNEYPIARMYRDARVQRIYGGTNEIMKLLIARSL</sequence>
<reference evidence="14 15" key="1">
    <citation type="submission" date="2018-07" db="EMBL/GenBank/DDBJ databases">
        <title>The draft genome of Phyllobacterium salinisoli.</title>
        <authorList>
            <person name="Liu L."/>
            <person name="Li L."/>
            <person name="Zhang X."/>
            <person name="Liang L."/>
        </authorList>
    </citation>
    <scope>NUCLEOTIDE SEQUENCE [LARGE SCALE GENOMIC DNA]</scope>
    <source>
        <strain evidence="14 15">LLAN61</strain>
    </source>
</reference>
<dbReference type="Pfam" id="PF02770">
    <property type="entry name" value="Acyl-CoA_dh_M"/>
    <property type="match status" value="1"/>
</dbReference>
<dbReference type="Proteomes" id="UP000253420">
    <property type="component" value="Unassembled WGS sequence"/>
</dbReference>
<evidence type="ECO:0000256" key="9">
    <source>
        <dbReference type="ARBA" id="ARBA00042660"/>
    </source>
</evidence>
<evidence type="ECO:0000256" key="3">
    <source>
        <dbReference type="ARBA" id="ARBA00009347"/>
    </source>
</evidence>
<comment type="function">
    <text evidence="7">Catalyzes the dehydrogenation at the alpha-beta position of ACP-bound acyl chains. This results in the introduction of a double bond in the lipidic chain, which is further transferred to the epsilon-amino group of lysine residue in the mycobactin core by MbtK.</text>
</comment>
<keyword evidence="15" id="KW-1185">Reference proteome</keyword>